<dbReference type="PANTHER" id="PTHR34580">
    <property type="match status" value="1"/>
</dbReference>
<feature type="domain" description="WYL" evidence="1">
    <location>
        <begin position="155"/>
        <end position="224"/>
    </location>
</feature>
<reference evidence="3 4" key="1">
    <citation type="submission" date="2018-11" db="EMBL/GenBank/DDBJ databases">
        <authorList>
            <person name="Zhou Z."/>
            <person name="Wang G."/>
        </authorList>
    </citation>
    <scope>NUCLEOTIDE SEQUENCE [LARGE SCALE GENOMIC DNA]</scope>
    <source>
        <strain evidence="3 4">KCTC52004</strain>
    </source>
</reference>
<dbReference type="EMBL" id="RQJO01000007">
    <property type="protein sequence ID" value="RRB07190.1"/>
    <property type="molecule type" value="Genomic_DNA"/>
</dbReference>
<dbReference type="AlphaFoldDB" id="A0A3P1C192"/>
<dbReference type="PANTHER" id="PTHR34580:SF9">
    <property type="entry name" value="SLL5097 PROTEIN"/>
    <property type="match status" value="1"/>
</dbReference>
<organism evidence="3 4">
    <name type="scientific">Larkinella rosea</name>
    <dbReference type="NCBI Taxonomy" id="2025312"/>
    <lineage>
        <taxon>Bacteria</taxon>
        <taxon>Pseudomonadati</taxon>
        <taxon>Bacteroidota</taxon>
        <taxon>Cytophagia</taxon>
        <taxon>Cytophagales</taxon>
        <taxon>Spirosomataceae</taxon>
        <taxon>Larkinella</taxon>
    </lineage>
</organism>
<dbReference type="Pfam" id="PF25583">
    <property type="entry name" value="WCX"/>
    <property type="match status" value="1"/>
</dbReference>
<evidence type="ECO:0000313" key="4">
    <source>
        <dbReference type="Proteomes" id="UP000271925"/>
    </source>
</evidence>
<dbReference type="OrthoDB" id="43316at2"/>
<accession>A0A3P1C192</accession>
<dbReference type="RefSeq" id="WP_124871686.1">
    <property type="nucleotide sequence ID" value="NZ_RQJO01000007.1"/>
</dbReference>
<gene>
    <name evidence="3" type="ORF">EHT25_05250</name>
</gene>
<dbReference type="InterPro" id="IPR051534">
    <property type="entry name" value="CBASS_pafABC_assoc_protein"/>
</dbReference>
<dbReference type="Proteomes" id="UP000271925">
    <property type="component" value="Unassembled WGS sequence"/>
</dbReference>
<evidence type="ECO:0000259" key="1">
    <source>
        <dbReference type="Pfam" id="PF13280"/>
    </source>
</evidence>
<evidence type="ECO:0000259" key="2">
    <source>
        <dbReference type="Pfam" id="PF25583"/>
    </source>
</evidence>
<feature type="domain" description="WCX" evidence="2">
    <location>
        <begin position="257"/>
        <end position="332"/>
    </location>
</feature>
<keyword evidence="4" id="KW-1185">Reference proteome</keyword>
<comment type="caution">
    <text evidence="3">The sequence shown here is derived from an EMBL/GenBank/DDBJ whole genome shotgun (WGS) entry which is preliminary data.</text>
</comment>
<proteinExistence type="predicted"/>
<dbReference type="InterPro" id="IPR026881">
    <property type="entry name" value="WYL_dom"/>
</dbReference>
<sequence length="350" mass="40476">MPANRNALLRYKTLDACLRNRQRLWTLDQLIETVSEALYEYEGMDKGISRRTIQADLQMMRSDKLGYFAPIVVVEKKYYTYEDPTYSITNIPLTDSDLQRMNEAVEVLKQFRGFSHFTSLNEVVQKLEDHVYSTVQKSAPVIDFEKNEALKGLHFLEEIYQAVIQKKALSIEYQSFSARAPQLIIFHVWWLKEFKNRWFAAGIRDGEEKYGLMHLALDRMIAIETAPAIDYFVNQSINPSLFYRDVIGVSVSENLRPIRVKLFVPRPQAPYVETKPLHHSQQVVERTAEGIIIQLLVQHNYELEKEILGFGEGMIVLEPERLRTAIRQRLQAGLDAYGIRDKPSATTSGL</sequence>
<protein>
    <submittedName>
        <fullName evidence="3">WYL domain-containing protein</fullName>
    </submittedName>
</protein>
<name>A0A3P1C192_9BACT</name>
<dbReference type="InterPro" id="IPR057727">
    <property type="entry name" value="WCX_dom"/>
</dbReference>
<evidence type="ECO:0000313" key="3">
    <source>
        <dbReference type="EMBL" id="RRB07190.1"/>
    </source>
</evidence>
<dbReference type="Pfam" id="PF13280">
    <property type="entry name" value="WYL"/>
    <property type="match status" value="1"/>
</dbReference>